<evidence type="ECO:0000256" key="1">
    <source>
        <dbReference type="SAM" id="MobiDB-lite"/>
    </source>
</evidence>
<name>A0AAE1L750_9NEOP</name>
<evidence type="ECO:0000313" key="3">
    <source>
        <dbReference type="Proteomes" id="UP001219518"/>
    </source>
</evidence>
<keyword evidence="3" id="KW-1185">Reference proteome</keyword>
<dbReference type="EMBL" id="JAHWGI010000034">
    <property type="protein sequence ID" value="KAK3908284.1"/>
    <property type="molecule type" value="Genomic_DNA"/>
</dbReference>
<dbReference type="AlphaFoldDB" id="A0AAE1L750"/>
<accession>A0AAE1L750</accession>
<reference evidence="2" key="1">
    <citation type="submission" date="2021-07" db="EMBL/GenBank/DDBJ databases">
        <authorList>
            <person name="Catto M.A."/>
            <person name="Jacobson A."/>
            <person name="Kennedy G."/>
            <person name="Labadie P."/>
            <person name="Hunt B.G."/>
            <person name="Srinivasan R."/>
        </authorList>
    </citation>
    <scope>NUCLEOTIDE SEQUENCE</scope>
    <source>
        <strain evidence="2">PL_HMW_Pooled</strain>
        <tissue evidence="2">Head</tissue>
    </source>
</reference>
<sequence>MAKVNNPKYIVKVMEHEELYDFTPLASFQSWDKIKTSQIREVIILGEEPGKIKYKFLFEEELTETQIMKPKRGRPVNWSTFPLKRKYQTKFPVRPDILKGSLQVRSHTCRTCAILYGTLPPLNLIQQEEDAPNSDVSSDVGSDAEIESSESEGSDVE</sequence>
<gene>
    <name evidence="2" type="ORF">KUF71_003245</name>
</gene>
<protein>
    <submittedName>
        <fullName evidence="2">UPF0173 metal-dependent hydrolase</fullName>
    </submittedName>
</protein>
<dbReference type="GO" id="GO:0016787">
    <property type="term" value="F:hydrolase activity"/>
    <property type="evidence" value="ECO:0007669"/>
    <property type="project" value="UniProtKB-KW"/>
</dbReference>
<organism evidence="2 3">
    <name type="scientific">Frankliniella fusca</name>
    <dbReference type="NCBI Taxonomy" id="407009"/>
    <lineage>
        <taxon>Eukaryota</taxon>
        <taxon>Metazoa</taxon>
        <taxon>Ecdysozoa</taxon>
        <taxon>Arthropoda</taxon>
        <taxon>Hexapoda</taxon>
        <taxon>Insecta</taxon>
        <taxon>Pterygota</taxon>
        <taxon>Neoptera</taxon>
        <taxon>Paraneoptera</taxon>
        <taxon>Thysanoptera</taxon>
        <taxon>Terebrantia</taxon>
        <taxon>Thripoidea</taxon>
        <taxon>Thripidae</taxon>
        <taxon>Frankliniella</taxon>
    </lineage>
</organism>
<feature type="compositionally biased region" description="Acidic residues" evidence="1">
    <location>
        <begin position="142"/>
        <end position="157"/>
    </location>
</feature>
<comment type="caution">
    <text evidence="2">The sequence shown here is derived from an EMBL/GenBank/DDBJ whole genome shotgun (WGS) entry which is preliminary data.</text>
</comment>
<reference evidence="2" key="2">
    <citation type="journal article" date="2023" name="BMC Genomics">
        <title>Pest status, molecular evolution, and epigenetic factors derived from the genome assembly of Frankliniella fusca, a thysanopteran phytovirus vector.</title>
        <authorList>
            <person name="Catto M.A."/>
            <person name="Labadie P.E."/>
            <person name="Jacobson A.L."/>
            <person name="Kennedy G.G."/>
            <person name="Srinivasan R."/>
            <person name="Hunt B.G."/>
        </authorList>
    </citation>
    <scope>NUCLEOTIDE SEQUENCE</scope>
    <source>
        <strain evidence="2">PL_HMW_Pooled</strain>
    </source>
</reference>
<feature type="region of interest" description="Disordered" evidence="1">
    <location>
        <begin position="127"/>
        <end position="157"/>
    </location>
</feature>
<dbReference type="Proteomes" id="UP001219518">
    <property type="component" value="Unassembled WGS sequence"/>
</dbReference>
<evidence type="ECO:0000313" key="2">
    <source>
        <dbReference type="EMBL" id="KAK3908284.1"/>
    </source>
</evidence>
<proteinExistence type="predicted"/>
<keyword evidence="2" id="KW-0378">Hydrolase</keyword>